<dbReference type="PANTHER" id="PTHR35370:SF1">
    <property type="entry name" value="TYPE VI SECRETION SYSTEM COMPONENT TSSF1"/>
    <property type="match status" value="1"/>
</dbReference>
<dbReference type="PIRSF" id="PIRSF028304">
    <property type="entry name" value="UCP028304"/>
    <property type="match status" value="1"/>
</dbReference>
<dbReference type="AlphaFoldDB" id="Q6B367"/>
<gene>
    <name evidence="1" type="ORF">qs142</name>
</gene>
<reference evidence="1" key="1">
    <citation type="journal article" date="2005" name="Appl. Environ. Microbiol.">
        <title>Intracellular screen to identify metagenomic clones that induce or inhibit a quorum-sensing biosensor.</title>
        <authorList>
            <person name="Williamson L.L."/>
            <person name="Borlee B.R."/>
            <person name="Schloss P.D."/>
            <person name="Guan C."/>
            <person name="Allen H.K."/>
            <person name="Handelsman J."/>
        </authorList>
    </citation>
    <scope>NUCLEOTIDE SEQUENCE</scope>
</reference>
<dbReference type="EMBL" id="AY688432">
    <property type="protein sequence ID" value="AAT90803.1"/>
    <property type="molecule type" value="Genomic_DNA"/>
</dbReference>
<sequence length="613" mass="69681">MFSERFLQLYNDELRYFRETGRQFALAHPQVAQHLGMHIDGVLDPFVERLLEGSAFLSTRVQEKLNSEQPEFALQMLSRLAPLWYTPVPSIATIAIKPDLSFPQWHGQVELPRGSKVTLNDPSLSNKPATFTTARRIKIQPVEIAEAQCATLPPLHLPAGVARHLQDGSAHVRLHLTTQGVLSLSEIDFEPMHLTLAEETVRANQLLVALLNHSLRIVLWAKTADQPVIKVLNPTHLRLGGVTDEEALLPEAVGELPGSRLMREYFAAPSRFFSLEVHGLRDFLKQCERVHDFEILFVLDQLPLPLVGHVSAKDFHLFATPVVNLYRRYCTPVQITDTQTEHHLVVDRLNTSLYEIHSVLQVKGILREGNPVTFSSLQADVNFDSEYEQAGYALRRRREPSPSKYKNVFLPNEDTFIAISPGKSGLEIDAVRSLIVEALVCERHLIPAHLQQPIFQLETAMPVHSIEIVRYPTNPRGVPDVSQAWQAIQMLSLNPLRYARPDVQDCATILRDWLLLFCNQDDPRQRKRVSSIQNAWIEHRFERYQGRGPLAWIRGAEMTLNLSPRHHADHGAYLFARVVHHALSNYCDLNQTLSMALMLEGESHAKWEAIRHV</sequence>
<dbReference type="InterPro" id="IPR010272">
    <property type="entry name" value="T6SS_TssF"/>
</dbReference>
<dbReference type="Pfam" id="PF05947">
    <property type="entry name" value="T6SS_TssF"/>
    <property type="match status" value="1"/>
</dbReference>
<accession>Q6B367</accession>
<name>Q6B367_9PROT</name>
<evidence type="ECO:0000313" key="1">
    <source>
        <dbReference type="EMBL" id="AAT90803.1"/>
    </source>
</evidence>
<reference evidence="1" key="2">
    <citation type="submission" date="2006-01" db="EMBL/GenBank/DDBJ databases">
        <authorList>
            <person name="Williamson L.L."/>
            <person name="Borlee B.R."/>
            <person name="Schloss P.D."/>
            <person name="Guan C."/>
            <person name="Handelsman J."/>
        </authorList>
    </citation>
    <scope>NUCLEOTIDE SEQUENCE</scope>
</reference>
<evidence type="ECO:0008006" key="2">
    <source>
        <dbReference type="Google" id="ProtNLM"/>
    </source>
</evidence>
<dbReference type="NCBIfam" id="TIGR03359">
    <property type="entry name" value="VI_chp_6"/>
    <property type="match status" value="1"/>
</dbReference>
<proteinExistence type="predicted"/>
<protein>
    <recommendedName>
        <fullName evidence="2">Type VI secretion system baseplate subunit TssF</fullName>
    </recommendedName>
</protein>
<dbReference type="PANTHER" id="PTHR35370">
    <property type="entry name" value="CYTOPLASMIC PROTEIN-RELATED-RELATED"/>
    <property type="match status" value="1"/>
</dbReference>
<organism evidence="1">
    <name type="scientific">uncultured proteobacterium QS1</name>
    <dbReference type="NCBI Taxonomy" id="288647"/>
    <lineage>
        <taxon>Bacteria</taxon>
        <taxon>Pseudomonadati</taxon>
        <taxon>Pseudomonadota</taxon>
        <taxon>environmental samples</taxon>
    </lineage>
</organism>